<evidence type="ECO:0000313" key="10">
    <source>
        <dbReference type="EMBL" id="KAF4508889.1"/>
    </source>
</evidence>
<dbReference type="GO" id="GO:0031297">
    <property type="term" value="P:replication fork processing"/>
    <property type="evidence" value="ECO:0007669"/>
    <property type="project" value="UniProtKB-UniRule"/>
</dbReference>
<dbReference type="GO" id="GO:0031298">
    <property type="term" value="C:replication fork protection complex"/>
    <property type="evidence" value="ECO:0007669"/>
    <property type="project" value="TreeGrafter"/>
</dbReference>
<dbReference type="GO" id="GO:0006974">
    <property type="term" value="P:DNA damage response"/>
    <property type="evidence" value="ECO:0007669"/>
    <property type="project" value="UniProtKB-KW"/>
</dbReference>
<comment type="function">
    <text evidence="7">Plays an important role in the control of DNA replication and the maintenance of replication fork stability.</text>
</comment>
<dbReference type="OrthoDB" id="437078at2759"/>
<protein>
    <recommendedName>
        <fullName evidence="7">Chromosome segregation in meiosis protein</fullName>
    </recommendedName>
</protein>
<feature type="compositionally biased region" description="Low complexity" evidence="8">
    <location>
        <begin position="203"/>
        <end position="212"/>
    </location>
</feature>
<name>A0A8H4PQZ6_9HYPO</name>
<dbReference type="AlphaFoldDB" id="A0A8H4PQZ6"/>
<feature type="domain" description="Chromosome segregation in meiosis protein 3" evidence="9">
    <location>
        <begin position="70"/>
        <end position="151"/>
    </location>
</feature>
<keyword evidence="3 7" id="KW-0227">DNA damage</keyword>
<dbReference type="Pfam" id="PF07962">
    <property type="entry name" value="Swi3"/>
    <property type="match status" value="1"/>
</dbReference>
<evidence type="ECO:0000256" key="3">
    <source>
        <dbReference type="ARBA" id="ARBA00022763"/>
    </source>
</evidence>
<gene>
    <name evidence="10" type="ORF">G6O67_005218</name>
</gene>
<dbReference type="PANTHER" id="PTHR13220">
    <property type="entry name" value="TIMELESS INTERACTING-RELATED"/>
    <property type="match status" value="1"/>
</dbReference>
<proteinExistence type="inferred from homology"/>
<reference evidence="10 11" key="1">
    <citation type="journal article" date="2020" name="Genome Biol. Evol.">
        <title>A new high-quality draft genome assembly of the Chinese cordyceps Ophiocordyceps sinensis.</title>
        <authorList>
            <person name="Shu R."/>
            <person name="Zhang J."/>
            <person name="Meng Q."/>
            <person name="Zhang H."/>
            <person name="Zhou G."/>
            <person name="Li M."/>
            <person name="Wu P."/>
            <person name="Zhao Y."/>
            <person name="Chen C."/>
            <person name="Qin Q."/>
        </authorList>
    </citation>
    <scope>NUCLEOTIDE SEQUENCE [LARGE SCALE GENOMIC DNA]</scope>
    <source>
        <strain evidence="10 11">IOZ07</strain>
    </source>
</reference>
<dbReference type="GO" id="GO:0000076">
    <property type="term" value="P:DNA replication checkpoint signaling"/>
    <property type="evidence" value="ECO:0007669"/>
    <property type="project" value="UniProtKB-UniRule"/>
</dbReference>
<feature type="region of interest" description="Disordered" evidence="8">
    <location>
        <begin position="153"/>
        <end position="294"/>
    </location>
</feature>
<evidence type="ECO:0000259" key="9">
    <source>
        <dbReference type="Pfam" id="PF07962"/>
    </source>
</evidence>
<evidence type="ECO:0000256" key="1">
    <source>
        <dbReference type="ARBA" id="ARBA00004123"/>
    </source>
</evidence>
<dbReference type="InterPro" id="IPR012923">
    <property type="entry name" value="Csm3"/>
</dbReference>
<dbReference type="GO" id="GO:0003677">
    <property type="term" value="F:DNA binding"/>
    <property type="evidence" value="ECO:0007669"/>
    <property type="project" value="TreeGrafter"/>
</dbReference>
<feature type="region of interest" description="Disordered" evidence="8">
    <location>
        <begin position="1"/>
        <end position="52"/>
    </location>
</feature>
<keyword evidence="4" id="KW-0236">DNA replication inhibitor</keyword>
<sequence>MPSAAASKPQISRHDDLDDYGVDGPLFSDDDDPFASPPPTKSKKRTEADAGLGIDEKVDVQKRVRVPKVKLDEQRLLGPAGIPKLRERAGKLHLKGRGHEFSDASRLLSLYQLWLDDLFPKARFLDALVMVEKTGHRKGIVAARNDWIDEGKLKSADDDGEDNEDNSAPVLLQDTAGRPAESSARPRTPAPDPDVPDDDDLYDATPRAPARGPDMRDDADDLDALIGEAEQADSHSLPPAPPHAEPEEDDLDALIAEAEGVDQGGGKQATRAHDDRETNEFDDEEAIMAEMGGL</sequence>
<evidence type="ECO:0000256" key="8">
    <source>
        <dbReference type="SAM" id="MobiDB-lite"/>
    </source>
</evidence>
<comment type="subcellular location">
    <subcellularLocation>
        <location evidence="1 7">Nucleus</location>
    </subcellularLocation>
</comment>
<dbReference type="InterPro" id="IPR040038">
    <property type="entry name" value="TIPIN/Csm3/Swi3"/>
</dbReference>
<evidence type="ECO:0000256" key="7">
    <source>
        <dbReference type="RuleBase" id="RU366049"/>
    </source>
</evidence>
<dbReference type="Proteomes" id="UP000557566">
    <property type="component" value="Unassembled WGS sequence"/>
</dbReference>
<accession>A0A8H4PQZ6</accession>
<dbReference type="EMBL" id="JAAVMX010000005">
    <property type="protein sequence ID" value="KAF4508889.1"/>
    <property type="molecule type" value="Genomic_DNA"/>
</dbReference>
<organism evidence="10 11">
    <name type="scientific">Ophiocordyceps sinensis</name>
    <dbReference type="NCBI Taxonomy" id="72228"/>
    <lineage>
        <taxon>Eukaryota</taxon>
        <taxon>Fungi</taxon>
        <taxon>Dikarya</taxon>
        <taxon>Ascomycota</taxon>
        <taxon>Pezizomycotina</taxon>
        <taxon>Sordariomycetes</taxon>
        <taxon>Hypocreomycetidae</taxon>
        <taxon>Hypocreales</taxon>
        <taxon>Ophiocordycipitaceae</taxon>
        <taxon>Ophiocordyceps</taxon>
    </lineage>
</organism>
<evidence type="ECO:0000256" key="6">
    <source>
        <dbReference type="ARBA" id="ARBA00023306"/>
    </source>
</evidence>
<keyword evidence="5 7" id="KW-0539">Nucleus</keyword>
<keyword evidence="11" id="KW-1185">Reference proteome</keyword>
<evidence type="ECO:0000313" key="11">
    <source>
        <dbReference type="Proteomes" id="UP000557566"/>
    </source>
</evidence>
<comment type="similarity">
    <text evidence="2 7">Belongs to the CSM3 family.</text>
</comment>
<keyword evidence="6 7" id="KW-0131">Cell cycle</keyword>
<dbReference type="PANTHER" id="PTHR13220:SF11">
    <property type="entry name" value="TIMELESS-INTERACTING PROTEIN"/>
    <property type="match status" value="1"/>
</dbReference>
<dbReference type="GO" id="GO:0043111">
    <property type="term" value="P:replication fork arrest"/>
    <property type="evidence" value="ECO:0007669"/>
    <property type="project" value="TreeGrafter"/>
</dbReference>
<evidence type="ECO:0000256" key="2">
    <source>
        <dbReference type="ARBA" id="ARBA00006075"/>
    </source>
</evidence>
<evidence type="ECO:0000256" key="4">
    <source>
        <dbReference type="ARBA" id="ARBA00022880"/>
    </source>
</evidence>
<comment type="caution">
    <text evidence="10">The sequence shown here is derived from an EMBL/GenBank/DDBJ whole genome shotgun (WGS) entry which is preliminary data.</text>
</comment>
<evidence type="ECO:0000256" key="5">
    <source>
        <dbReference type="ARBA" id="ARBA00023242"/>
    </source>
</evidence>